<comment type="caution">
    <text evidence="1">The sequence shown here is derived from an EMBL/GenBank/DDBJ whole genome shotgun (WGS) entry which is preliminary data.</text>
</comment>
<organism evidence="1 2">
    <name type="scientific">Candidatus Seongchinamella marina</name>
    <dbReference type="NCBI Taxonomy" id="2518990"/>
    <lineage>
        <taxon>Bacteria</taxon>
        <taxon>Pseudomonadati</taxon>
        <taxon>Pseudomonadota</taxon>
        <taxon>Gammaproteobacteria</taxon>
        <taxon>Cellvibrionales</taxon>
        <taxon>Halieaceae</taxon>
        <taxon>Seongchinamella</taxon>
    </lineage>
</organism>
<sequence length="90" mass="9624">MPKKVVSCEIEGQTLEAVNTWFGGLRLNLNGEKVGSFKPKIAPEKGVPAITAMVDLLGGRSSRVEVFAKATTYVQLKIHVDGVHVAGDAF</sequence>
<protein>
    <submittedName>
        <fullName evidence="1">Uncharacterized protein</fullName>
    </submittedName>
</protein>
<reference evidence="1" key="1">
    <citation type="submission" date="2019-02" db="EMBL/GenBank/DDBJ databases">
        <authorList>
            <person name="Li S.-H."/>
        </authorList>
    </citation>
    <scope>NUCLEOTIDE SEQUENCE</scope>
    <source>
        <strain evidence="1">IMCC8485</strain>
    </source>
</reference>
<keyword evidence="2" id="KW-1185">Reference proteome</keyword>
<dbReference type="RefSeq" id="WP_279254047.1">
    <property type="nucleotide sequence ID" value="NZ_SHNP01000008.1"/>
</dbReference>
<gene>
    <name evidence="1" type="ORF">EYC87_17625</name>
</gene>
<name>A0ABT3T1K6_9GAMM</name>
<evidence type="ECO:0000313" key="1">
    <source>
        <dbReference type="EMBL" id="MCX2975404.1"/>
    </source>
</evidence>
<evidence type="ECO:0000313" key="2">
    <source>
        <dbReference type="Proteomes" id="UP001143307"/>
    </source>
</evidence>
<accession>A0ABT3T1K6</accession>
<dbReference type="EMBL" id="SHNP01000008">
    <property type="protein sequence ID" value="MCX2975404.1"/>
    <property type="molecule type" value="Genomic_DNA"/>
</dbReference>
<proteinExistence type="predicted"/>
<dbReference type="Proteomes" id="UP001143307">
    <property type="component" value="Unassembled WGS sequence"/>
</dbReference>